<accession>A0ABT6Y6V2</accession>
<dbReference type="SUPFAM" id="SSF141673">
    <property type="entry name" value="MOSC N-terminal domain-like"/>
    <property type="match status" value="1"/>
</dbReference>
<dbReference type="Proteomes" id="UP001236507">
    <property type="component" value="Unassembled WGS sequence"/>
</dbReference>
<dbReference type="PANTHER" id="PTHR14237">
    <property type="entry name" value="MOLYBDOPTERIN COFACTOR SULFURASE MOSC"/>
    <property type="match status" value="1"/>
</dbReference>
<gene>
    <name evidence="2" type="ORF">QM524_08745</name>
</gene>
<dbReference type="Pfam" id="PF03476">
    <property type="entry name" value="MOSC_N"/>
    <property type="match status" value="1"/>
</dbReference>
<feature type="domain" description="MOSC" evidence="1">
    <location>
        <begin position="123"/>
        <end position="265"/>
    </location>
</feature>
<sequence>MQLSEIWIYPVKSLGGFSVQQTEVTTRGLKYDRRWMLIDADNVFVTQRQVGDLALFKTAIEANTLHVTHSPTGKILSVNIGEYLPEAITVEVWDDEMDAHEVSEVASAWFSELLGKPVRLVYMPDESLRPVDPQYAQTPEDITSFSDGYPILVIGQSSLDDLNNRLEKQIPINRFRPNFVFTGGSAFEEESWFEFSIGKTSFKGVKPCSRCIVTTLNHETGQKTGKEPLHTLSTYRKAGNKILFGQNVLIVQTGTVSVGEEITVQTTRQLAKFSIS</sequence>
<dbReference type="EMBL" id="JASHIF010000007">
    <property type="protein sequence ID" value="MDI9859294.1"/>
    <property type="molecule type" value="Genomic_DNA"/>
</dbReference>
<comment type="caution">
    <text evidence="2">The sequence shown here is derived from an EMBL/GenBank/DDBJ whole genome shotgun (WGS) entry which is preliminary data.</text>
</comment>
<name>A0ABT6Y6V2_9BACT</name>
<dbReference type="InterPro" id="IPR005303">
    <property type="entry name" value="MOCOS_middle"/>
</dbReference>
<dbReference type="PANTHER" id="PTHR14237:SF19">
    <property type="entry name" value="MITOCHONDRIAL AMIDOXIME REDUCING COMPONENT 1"/>
    <property type="match status" value="1"/>
</dbReference>
<dbReference type="InterPro" id="IPR005302">
    <property type="entry name" value="MoCF_Sase_C"/>
</dbReference>
<dbReference type="RefSeq" id="WP_283344260.1">
    <property type="nucleotide sequence ID" value="NZ_JASHIF010000007.1"/>
</dbReference>
<dbReference type="InterPro" id="IPR011037">
    <property type="entry name" value="Pyrv_Knase-like_insert_dom_sf"/>
</dbReference>
<dbReference type="SUPFAM" id="SSF50800">
    <property type="entry name" value="PK beta-barrel domain-like"/>
    <property type="match status" value="1"/>
</dbReference>
<evidence type="ECO:0000313" key="2">
    <source>
        <dbReference type="EMBL" id="MDI9859294.1"/>
    </source>
</evidence>
<dbReference type="Pfam" id="PF03473">
    <property type="entry name" value="MOSC"/>
    <property type="match status" value="1"/>
</dbReference>
<evidence type="ECO:0000259" key="1">
    <source>
        <dbReference type="PROSITE" id="PS51340"/>
    </source>
</evidence>
<evidence type="ECO:0000313" key="3">
    <source>
        <dbReference type="Proteomes" id="UP001236507"/>
    </source>
</evidence>
<organism evidence="2 3">
    <name type="scientific">Flectobacillus roseus</name>
    <dbReference type="NCBI Taxonomy" id="502259"/>
    <lineage>
        <taxon>Bacteria</taxon>
        <taxon>Pseudomonadati</taxon>
        <taxon>Bacteroidota</taxon>
        <taxon>Cytophagia</taxon>
        <taxon>Cytophagales</taxon>
        <taxon>Flectobacillaceae</taxon>
        <taxon>Flectobacillus</taxon>
    </lineage>
</organism>
<proteinExistence type="predicted"/>
<dbReference type="PROSITE" id="PS51340">
    <property type="entry name" value="MOSC"/>
    <property type="match status" value="1"/>
</dbReference>
<protein>
    <submittedName>
        <fullName evidence="2">MOSC domain-containing protein</fullName>
    </submittedName>
</protein>
<reference evidence="2 3" key="1">
    <citation type="submission" date="2023-05" db="EMBL/GenBank/DDBJ databases">
        <title>Novel species of genus Flectobacillus isolated from stream in China.</title>
        <authorList>
            <person name="Lu H."/>
        </authorList>
    </citation>
    <scope>NUCLEOTIDE SEQUENCE [LARGE SCALE GENOMIC DNA]</scope>
    <source>
        <strain evidence="2 3">KCTC 42575</strain>
    </source>
</reference>
<keyword evidence="3" id="KW-1185">Reference proteome</keyword>